<accession>A0A9D3X892</accession>
<protein>
    <submittedName>
        <fullName evidence="1">Uncharacterized protein</fullName>
    </submittedName>
</protein>
<dbReference type="Proteomes" id="UP000827986">
    <property type="component" value="Unassembled WGS sequence"/>
</dbReference>
<dbReference type="EMBL" id="JAHDVG010000479">
    <property type="protein sequence ID" value="KAH1174505.1"/>
    <property type="molecule type" value="Genomic_DNA"/>
</dbReference>
<organism evidence="1 2">
    <name type="scientific">Mauremys mutica</name>
    <name type="common">yellowpond turtle</name>
    <dbReference type="NCBI Taxonomy" id="74926"/>
    <lineage>
        <taxon>Eukaryota</taxon>
        <taxon>Metazoa</taxon>
        <taxon>Chordata</taxon>
        <taxon>Craniata</taxon>
        <taxon>Vertebrata</taxon>
        <taxon>Euteleostomi</taxon>
        <taxon>Archelosauria</taxon>
        <taxon>Testudinata</taxon>
        <taxon>Testudines</taxon>
        <taxon>Cryptodira</taxon>
        <taxon>Durocryptodira</taxon>
        <taxon>Testudinoidea</taxon>
        <taxon>Geoemydidae</taxon>
        <taxon>Geoemydinae</taxon>
        <taxon>Mauremys</taxon>
    </lineage>
</organism>
<comment type="caution">
    <text evidence="1">The sequence shown here is derived from an EMBL/GenBank/DDBJ whole genome shotgun (WGS) entry which is preliminary data.</text>
</comment>
<dbReference type="AlphaFoldDB" id="A0A9D3X892"/>
<reference evidence="1" key="1">
    <citation type="submission" date="2021-09" db="EMBL/GenBank/DDBJ databases">
        <title>The genome of Mauremys mutica provides insights into the evolution of semi-aquatic lifestyle.</title>
        <authorList>
            <person name="Gong S."/>
            <person name="Gao Y."/>
        </authorList>
    </citation>
    <scope>NUCLEOTIDE SEQUENCE</scope>
    <source>
        <strain evidence="1">MM-2020</strain>
        <tissue evidence="1">Muscle</tissue>
    </source>
</reference>
<evidence type="ECO:0000313" key="1">
    <source>
        <dbReference type="EMBL" id="KAH1174505.1"/>
    </source>
</evidence>
<proteinExistence type="predicted"/>
<gene>
    <name evidence="1" type="ORF">KIL84_008496</name>
</gene>
<keyword evidence="2" id="KW-1185">Reference proteome</keyword>
<sequence>MEGYPRLVAEMEPNPNHRPERQIPMVNRLTREFSAPAPQGIFPKVWDCSGLGGGPGVGTKISAFNSGSSSAVQISQRRGRDLPLRTAPPLFAHSQRQRAPPKQLTVGSPRYLRGGGRAGQAGIVKPPGLLSFLTRNIGV</sequence>
<name>A0A9D3X892_9SAUR</name>
<evidence type="ECO:0000313" key="2">
    <source>
        <dbReference type="Proteomes" id="UP000827986"/>
    </source>
</evidence>